<proteinExistence type="predicted"/>
<dbReference type="OrthoDB" id="7742632at2"/>
<protein>
    <recommendedName>
        <fullName evidence="4">DUF3887 domain-containing protein</fullName>
    </recommendedName>
</protein>
<dbReference type="RefSeq" id="WP_108887139.1">
    <property type="nucleotide sequence ID" value="NZ_OMOJ01000008.1"/>
</dbReference>
<evidence type="ECO:0000313" key="2">
    <source>
        <dbReference type="EMBL" id="SPF81288.1"/>
    </source>
</evidence>
<sequence>MRRILIAAAVALLPVASFAQDAVFDSYDALYKRMVDLTSSRNIAKLMIEFGGSDEMTQQQLDSLEARVRQIYPNDFQTVQRVRVQEFENGWRQEMFAFYTGVDYLYTYLLIHDRGDRVAAVNFKFNSAFDKVNEAF</sequence>
<organism evidence="2 3">
    <name type="scientific">Pseudoprimorskyibacter insulae</name>
    <dbReference type="NCBI Taxonomy" id="1695997"/>
    <lineage>
        <taxon>Bacteria</taxon>
        <taxon>Pseudomonadati</taxon>
        <taxon>Pseudomonadota</taxon>
        <taxon>Alphaproteobacteria</taxon>
        <taxon>Rhodobacterales</taxon>
        <taxon>Paracoccaceae</taxon>
        <taxon>Pseudoprimorskyibacter</taxon>
    </lineage>
</organism>
<keyword evidence="3" id="KW-1185">Reference proteome</keyword>
<reference evidence="3" key="1">
    <citation type="submission" date="2018-03" db="EMBL/GenBank/DDBJ databases">
        <authorList>
            <person name="Rodrigo-Torres L."/>
            <person name="Arahal R. D."/>
            <person name="Lucena T."/>
        </authorList>
    </citation>
    <scope>NUCLEOTIDE SEQUENCE [LARGE SCALE GENOMIC DNA]</scope>
    <source>
        <strain evidence="3">CECT 8871</strain>
    </source>
</reference>
<name>A0A2R8AZ24_9RHOB</name>
<dbReference type="EMBL" id="OMOJ01000008">
    <property type="protein sequence ID" value="SPF81288.1"/>
    <property type="molecule type" value="Genomic_DNA"/>
</dbReference>
<feature type="signal peptide" evidence="1">
    <location>
        <begin position="1"/>
        <end position="19"/>
    </location>
</feature>
<dbReference type="AlphaFoldDB" id="A0A2R8AZ24"/>
<dbReference type="Proteomes" id="UP000244904">
    <property type="component" value="Unassembled WGS sequence"/>
</dbReference>
<evidence type="ECO:0008006" key="4">
    <source>
        <dbReference type="Google" id="ProtNLM"/>
    </source>
</evidence>
<evidence type="ECO:0000313" key="3">
    <source>
        <dbReference type="Proteomes" id="UP000244904"/>
    </source>
</evidence>
<feature type="chain" id="PRO_5015319014" description="DUF3887 domain-containing protein" evidence="1">
    <location>
        <begin position="20"/>
        <end position="136"/>
    </location>
</feature>
<gene>
    <name evidence="2" type="ORF">PRI8871_03110</name>
</gene>
<keyword evidence="1" id="KW-0732">Signal</keyword>
<accession>A0A2R8AZ24</accession>
<evidence type="ECO:0000256" key="1">
    <source>
        <dbReference type="SAM" id="SignalP"/>
    </source>
</evidence>